<evidence type="ECO:0000313" key="2">
    <source>
        <dbReference type="EMBL" id="KQL60977.1"/>
    </source>
</evidence>
<name>A0A0Q3U4A3_AMAAE</name>
<dbReference type="Proteomes" id="UP000051836">
    <property type="component" value="Unassembled WGS sequence"/>
</dbReference>
<proteinExistence type="predicted"/>
<accession>A0A0Q3U4A3</accession>
<evidence type="ECO:0000256" key="1">
    <source>
        <dbReference type="SAM" id="MobiDB-lite"/>
    </source>
</evidence>
<dbReference type="EMBL" id="LMAW01000049">
    <property type="protein sequence ID" value="KQL60977.1"/>
    <property type="molecule type" value="Genomic_DNA"/>
</dbReference>
<reference evidence="2 3" key="1">
    <citation type="submission" date="2015-10" db="EMBL/GenBank/DDBJ databases">
        <authorList>
            <person name="Gilbert D.G."/>
        </authorList>
    </citation>
    <scope>NUCLEOTIDE SEQUENCE [LARGE SCALE GENOMIC DNA]</scope>
    <source>
        <strain evidence="2">FVVF132</strain>
    </source>
</reference>
<comment type="caution">
    <text evidence="2">The sequence shown here is derived from an EMBL/GenBank/DDBJ whole genome shotgun (WGS) entry which is preliminary data.</text>
</comment>
<feature type="region of interest" description="Disordered" evidence="1">
    <location>
        <begin position="1"/>
        <end position="31"/>
    </location>
</feature>
<keyword evidence="3" id="KW-1185">Reference proteome</keyword>
<feature type="compositionally biased region" description="Low complexity" evidence="1">
    <location>
        <begin position="1"/>
        <end position="19"/>
    </location>
</feature>
<evidence type="ECO:0000313" key="3">
    <source>
        <dbReference type="Proteomes" id="UP000051836"/>
    </source>
</evidence>
<gene>
    <name evidence="2" type="ORF">AAES_02764</name>
</gene>
<protein>
    <submittedName>
        <fullName evidence="2">Uncharacterized protein</fullName>
    </submittedName>
</protein>
<organism evidence="2 3">
    <name type="scientific">Amazona aestiva</name>
    <name type="common">Blue-fronted Amazon parrot</name>
    <dbReference type="NCBI Taxonomy" id="12930"/>
    <lineage>
        <taxon>Eukaryota</taxon>
        <taxon>Metazoa</taxon>
        <taxon>Chordata</taxon>
        <taxon>Craniata</taxon>
        <taxon>Vertebrata</taxon>
        <taxon>Euteleostomi</taxon>
        <taxon>Archelosauria</taxon>
        <taxon>Archosauria</taxon>
        <taxon>Dinosauria</taxon>
        <taxon>Saurischia</taxon>
        <taxon>Theropoda</taxon>
        <taxon>Coelurosauria</taxon>
        <taxon>Aves</taxon>
        <taxon>Neognathae</taxon>
        <taxon>Neoaves</taxon>
        <taxon>Telluraves</taxon>
        <taxon>Australaves</taxon>
        <taxon>Psittaciformes</taxon>
        <taxon>Psittacidae</taxon>
        <taxon>Amazona</taxon>
    </lineage>
</organism>
<dbReference type="AlphaFoldDB" id="A0A0Q3U4A3"/>
<sequence length="84" mass="8890">MKSERAAAASAAKTLSPAMPSMPPPEPSALPAVAAANPFEHRLAALRPRKLVKTTKSAFHNPPQDKVVAHGVNLCYKLGRSVVH</sequence>